<name>A0A024W9C3_PLAFA</name>
<feature type="compositionally biased region" description="Low complexity" evidence="1">
    <location>
        <begin position="140"/>
        <end position="152"/>
    </location>
</feature>
<evidence type="ECO:0000313" key="3">
    <source>
        <dbReference type="Proteomes" id="UP000030708"/>
    </source>
</evidence>
<accession>A0A024W9C3</accession>
<reference evidence="2 3" key="2">
    <citation type="submission" date="2013-02" db="EMBL/GenBank/DDBJ databases">
        <title>The Genome Sequence of Plasmodium falciparum Tanzania (2000708).</title>
        <authorList>
            <consortium name="The Broad Institute Genome Sequencing Platform"/>
            <consortium name="The Broad Institute Genome Sequencing Center for Infectious Disease"/>
            <person name="Neafsey D."/>
            <person name="Cheeseman I."/>
            <person name="Volkman S."/>
            <person name="Adams J."/>
            <person name="Walker B."/>
            <person name="Young S.K."/>
            <person name="Zeng Q."/>
            <person name="Gargeya S."/>
            <person name="Fitzgerald M."/>
            <person name="Haas B."/>
            <person name="Abouelleil A."/>
            <person name="Alvarado L."/>
            <person name="Arachchi H.M."/>
            <person name="Berlin A.M."/>
            <person name="Chapman S.B."/>
            <person name="Dewar J."/>
            <person name="Goldberg J."/>
            <person name="Griggs A."/>
            <person name="Gujja S."/>
            <person name="Hansen M."/>
            <person name="Howarth C."/>
            <person name="Imamovic A."/>
            <person name="Larimer J."/>
            <person name="McCowan C."/>
            <person name="Murphy C."/>
            <person name="Neiman D."/>
            <person name="Pearson M."/>
            <person name="Priest M."/>
            <person name="Roberts A."/>
            <person name="Saif S."/>
            <person name="Shea T."/>
            <person name="Sisk P."/>
            <person name="Sykes S."/>
            <person name="Wortman J."/>
            <person name="Nusbaum C."/>
            <person name="Birren B."/>
        </authorList>
    </citation>
    <scope>NUCLEOTIDE SEQUENCE [LARGE SCALE GENOMIC DNA]</scope>
    <source>
        <strain evidence="3">Tanzania (2000708)</strain>
    </source>
</reference>
<gene>
    <name evidence="2" type="ORF">PFTANZ_01819</name>
</gene>
<dbReference type="Proteomes" id="UP000030708">
    <property type="component" value="Unassembled WGS sequence"/>
</dbReference>
<evidence type="ECO:0000256" key="1">
    <source>
        <dbReference type="SAM" id="MobiDB-lite"/>
    </source>
</evidence>
<organism evidence="2 3">
    <name type="scientific">Plasmodium falciparum Tanzania</name>
    <name type="common">2000708</name>
    <dbReference type="NCBI Taxonomy" id="1036725"/>
    <lineage>
        <taxon>Eukaryota</taxon>
        <taxon>Sar</taxon>
        <taxon>Alveolata</taxon>
        <taxon>Apicomplexa</taxon>
        <taxon>Aconoidasida</taxon>
        <taxon>Haemosporida</taxon>
        <taxon>Plasmodiidae</taxon>
        <taxon>Plasmodium</taxon>
        <taxon>Plasmodium (Laverania)</taxon>
    </lineage>
</organism>
<feature type="compositionally biased region" description="Basic and acidic residues" evidence="1">
    <location>
        <begin position="110"/>
        <end position="120"/>
    </location>
</feature>
<feature type="compositionally biased region" description="Basic and acidic residues" evidence="1">
    <location>
        <begin position="56"/>
        <end position="66"/>
    </location>
</feature>
<evidence type="ECO:0000313" key="2">
    <source>
        <dbReference type="EMBL" id="ETW37474.1"/>
    </source>
</evidence>
<dbReference type="AlphaFoldDB" id="A0A024W9C3"/>
<dbReference type="EMBL" id="KI926360">
    <property type="protein sequence ID" value="ETW37474.1"/>
    <property type="molecule type" value="Genomic_DNA"/>
</dbReference>
<feature type="region of interest" description="Disordered" evidence="1">
    <location>
        <begin position="1"/>
        <end position="27"/>
    </location>
</feature>
<sequence length="461" mass="56000">MSSKSDREDKCKSKNKEKYYKYRKDDNKKDIINKEKYKYRYEEHISKKDYTKKKEKLYTNDSEKENKKKKKMLKDYSKEEIDMQESDISNNSNKNIIMNKRKRKSSSISKDNHLKNEERVRKKWKDKRSCDVKKKKKENSSYSNQSSSENMSDVISSKRYSDKSSDSSKSSGKEEKKMNIKNKSDNTNEEIKKKKEFDEHIYDSKEMIRLTINILQNYNFLNNLKILYKKLDNKKKISLENIKDLKLKKKLRHLLRSWKLEKKDEYYKKPLNFRENIYDIFNNLLYYFLSKIDLNKLRENISKRRELLLNKNYNKSNNSSTQRKLSNISDYYLENVNDSVYDDENLLNDLRKNNSSDLLENSNHIPMKSLRELHEEGFFKNSKENYKEFVEKHKEVDLWGKNEQEQKYLLSSKNKPNERKRFDRETDLCINKFVNKQDYKKLIKNTKDHVDDKFHKTENMI</sequence>
<feature type="compositionally biased region" description="Low complexity" evidence="1">
    <location>
        <begin position="88"/>
        <end position="98"/>
    </location>
</feature>
<feature type="region of interest" description="Disordered" evidence="1">
    <location>
        <begin position="50"/>
        <end position="187"/>
    </location>
</feature>
<dbReference type="OrthoDB" id="366232at2759"/>
<proteinExistence type="predicted"/>
<dbReference type="eggNOG" id="ENOG502RZWH">
    <property type="taxonomic scope" value="Eukaryota"/>
</dbReference>
<reference evidence="2 3" key="1">
    <citation type="submission" date="2013-02" db="EMBL/GenBank/DDBJ databases">
        <title>The Genome Annotation of Plasmodium falciparum Tanzania (2000708).</title>
        <authorList>
            <consortium name="The Broad Institute Genome Sequencing Platform"/>
            <consortium name="The Broad Institute Genome Sequencing Center for Infectious Disease"/>
            <person name="Neafsey D."/>
            <person name="Hoffman S."/>
            <person name="Volkman S."/>
            <person name="Rosenthal P."/>
            <person name="Walker B."/>
            <person name="Young S.K."/>
            <person name="Zeng Q."/>
            <person name="Gargeya S."/>
            <person name="Fitzgerald M."/>
            <person name="Haas B."/>
            <person name="Abouelleil A."/>
            <person name="Allen A.W."/>
            <person name="Alvarado L."/>
            <person name="Arachchi H.M."/>
            <person name="Berlin A.M."/>
            <person name="Chapman S.B."/>
            <person name="Gainer-Dewar J."/>
            <person name="Goldberg J."/>
            <person name="Griggs A."/>
            <person name="Gujja S."/>
            <person name="Hansen M."/>
            <person name="Howarth C."/>
            <person name="Imamovic A."/>
            <person name="Ireland A."/>
            <person name="Larimer J."/>
            <person name="McCowan C."/>
            <person name="Murphy C."/>
            <person name="Pearson M."/>
            <person name="Poon T.W."/>
            <person name="Priest M."/>
            <person name="Roberts A."/>
            <person name="Saif S."/>
            <person name="Shea T."/>
            <person name="Sisk P."/>
            <person name="Sykes S."/>
            <person name="Wortman J."/>
            <person name="Nusbaum C."/>
            <person name="Birren B."/>
        </authorList>
    </citation>
    <scope>NUCLEOTIDE SEQUENCE [LARGE SCALE GENOMIC DNA]</scope>
    <source>
        <strain evidence="3">Tanzania (2000708)</strain>
    </source>
</reference>
<protein>
    <submittedName>
        <fullName evidence="2">Uncharacterized protein</fullName>
    </submittedName>
</protein>
<feature type="compositionally biased region" description="Basic and acidic residues" evidence="1">
    <location>
        <begin position="159"/>
        <end position="187"/>
    </location>
</feature>